<sequence length="183" mass="20783">MENGNMIPGSPETISLPTAITTGKNCNTRPKKRKITAIKQQELSSAIHLSHVVNYFAHLFTTRKFRVNTIKSYKSAILNLVAGPKTMENFHCMKEFLKAIEETDIKSIANPDINITPIIEKTHEWGENRKLEIMKLTTKCCWLLALCGFLRASDINRIDDPRTTIFNETLNIVIIAPKKRMGQ</sequence>
<organism evidence="2 3">
    <name type="scientific">Smittium culicis</name>
    <dbReference type="NCBI Taxonomy" id="133412"/>
    <lineage>
        <taxon>Eukaryota</taxon>
        <taxon>Fungi</taxon>
        <taxon>Fungi incertae sedis</taxon>
        <taxon>Zoopagomycota</taxon>
        <taxon>Kickxellomycotina</taxon>
        <taxon>Harpellomycetes</taxon>
        <taxon>Harpellales</taxon>
        <taxon>Legeriomycetaceae</taxon>
        <taxon>Smittium</taxon>
    </lineage>
</organism>
<proteinExistence type="predicted"/>
<dbReference type="Proteomes" id="UP000187429">
    <property type="component" value="Unassembled WGS sequence"/>
</dbReference>
<keyword evidence="3" id="KW-1185">Reference proteome</keyword>
<evidence type="ECO:0000313" key="3">
    <source>
        <dbReference type="Proteomes" id="UP000187429"/>
    </source>
</evidence>
<evidence type="ECO:0000256" key="1">
    <source>
        <dbReference type="SAM" id="MobiDB-lite"/>
    </source>
</evidence>
<accession>A0A1R1XYR6</accession>
<dbReference type="EMBL" id="LSSM01002947">
    <property type="protein sequence ID" value="OMJ19664.1"/>
    <property type="molecule type" value="Genomic_DNA"/>
</dbReference>
<feature type="region of interest" description="Disordered" evidence="1">
    <location>
        <begin position="1"/>
        <end position="28"/>
    </location>
</feature>
<reference evidence="3" key="1">
    <citation type="submission" date="2017-01" db="EMBL/GenBank/DDBJ databases">
        <authorList>
            <person name="Wang Y."/>
            <person name="White M."/>
            <person name="Kvist S."/>
            <person name="Moncalvo J.-M."/>
        </authorList>
    </citation>
    <scope>NUCLEOTIDE SEQUENCE [LARGE SCALE GENOMIC DNA]</scope>
    <source>
        <strain evidence="3">ID-206-W2</strain>
    </source>
</reference>
<gene>
    <name evidence="2" type="ORF">AYI69_g6529</name>
</gene>
<comment type="caution">
    <text evidence="2">The sequence shown here is derived from an EMBL/GenBank/DDBJ whole genome shotgun (WGS) entry which is preliminary data.</text>
</comment>
<dbReference type="OrthoDB" id="2387460at2759"/>
<name>A0A1R1XYR6_9FUNG</name>
<feature type="compositionally biased region" description="Polar residues" evidence="1">
    <location>
        <begin position="12"/>
        <end position="28"/>
    </location>
</feature>
<dbReference type="AlphaFoldDB" id="A0A1R1XYR6"/>
<protein>
    <submittedName>
        <fullName evidence="2">Uncharacterized protein</fullName>
    </submittedName>
</protein>
<evidence type="ECO:0000313" key="2">
    <source>
        <dbReference type="EMBL" id="OMJ19664.1"/>
    </source>
</evidence>